<name>A0A814WQZ8_9BILA</name>
<accession>A0A814WQZ8</accession>
<evidence type="ECO:0000313" key="4">
    <source>
        <dbReference type="Proteomes" id="UP000663877"/>
    </source>
</evidence>
<dbReference type="OrthoDB" id="10054156at2759"/>
<evidence type="ECO:0000313" key="2">
    <source>
        <dbReference type="EMBL" id="CAF1607272.1"/>
    </source>
</evidence>
<reference evidence="1" key="1">
    <citation type="submission" date="2021-02" db="EMBL/GenBank/DDBJ databases">
        <authorList>
            <person name="Nowell W R."/>
        </authorList>
    </citation>
    <scope>NUCLEOTIDE SEQUENCE</scope>
</reference>
<sequence length="174" mass="19672">MSTDAKLSVEQAIHLLTELCPHNQNQGTQLKNQIDQLNDNSVKTTLMLEEIMAKLSTLEARVNTKEVNQANIQMIDEKNNDSLSRSHFLFDHTHQSHYDENVSPMIKNVAAAPLSTHAIIIPSSSTIPTFSGKHSERPKQFLVRIQEYAETVHGWNRYTLLLGISHFLRDAALD</sequence>
<evidence type="ECO:0000313" key="1">
    <source>
        <dbReference type="EMBL" id="CAF1204433.1"/>
    </source>
</evidence>
<evidence type="ECO:0000313" key="3">
    <source>
        <dbReference type="Proteomes" id="UP000663832"/>
    </source>
</evidence>
<dbReference type="AlphaFoldDB" id="A0A814WQZ8"/>
<dbReference type="Proteomes" id="UP000663832">
    <property type="component" value="Unassembled WGS sequence"/>
</dbReference>
<dbReference type="EMBL" id="CAJNOI010000241">
    <property type="protein sequence ID" value="CAF1204433.1"/>
    <property type="molecule type" value="Genomic_DNA"/>
</dbReference>
<dbReference type="Proteomes" id="UP000663877">
    <property type="component" value="Unassembled WGS sequence"/>
</dbReference>
<organism evidence="1 4">
    <name type="scientific">Adineta steineri</name>
    <dbReference type="NCBI Taxonomy" id="433720"/>
    <lineage>
        <taxon>Eukaryota</taxon>
        <taxon>Metazoa</taxon>
        <taxon>Spiralia</taxon>
        <taxon>Gnathifera</taxon>
        <taxon>Rotifera</taxon>
        <taxon>Eurotatoria</taxon>
        <taxon>Bdelloidea</taxon>
        <taxon>Adinetida</taxon>
        <taxon>Adinetidae</taxon>
        <taxon>Adineta</taxon>
    </lineage>
</organism>
<proteinExistence type="predicted"/>
<keyword evidence="3" id="KW-1185">Reference proteome</keyword>
<dbReference type="EMBL" id="CAJNOM010001420">
    <property type="protein sequence ID" value="CAF1607272.1"/>
    <property type="molecule type" value="Genomic_DNA"/>
</dbReference>
<gene>
    <name evidence="1" type="ORF">BJG266_LOCUS27098</name>
    <name evidence="2" type="ORF">QVE165_LOCUS53507</name>
</gene>
<comment type="caution">
    <text evidence="1">The sequence shown here is derived from an EMBL/GenBank/DDBJ whole genome shotgun (WGS) entry which is preliminary data.</text>
</comment>
<protein>
    <submittedName>
        <fullName evidence="1">Uncharacterized protein</fullName>
    </submittedName>
</protein>